<comment type="catalytic activity">
    <reaction evidence="6">
        <text>cytidine(1402) in 16S rRNA + S-adenosyl-L-methionine = 2'-O-methylcytidine(1402) in 16S rRNA + S-adenosyl-L-homocysteine + H(+)</text>
        <dbReference type="Rhea" id="RHEA:42924"/>
        <dbReference type="Rhea" id="RHEA-COMP:10285"/>
        <dbReference type="Rhea" id="RHEA-COMP:10286"/>
        <dbReference type="ChEBI" id="CHEBI:15378"/>
        <dbReference type="ChEBI" id="CHEBI:57856"/>
        <dbReference type="ChEBI" id="CHEBI:59789"/>
        <dbReference type="ChEBI" id="CHEBI:74495"/>
        <dbReference type="ChEBI" id="CHEBI:82748"/>
        <dbReference type="EC" id="2.1.1.198"/>
    </reaction>
</comment>
<keyword evidence="2 6" id="KW-0698">rRNA processing</keyword>
<dbReference type="Gene3D" id="3.40.1010.10">
    <property type="entry name" value="Cobalt-precorrin-4 Transmethylase, Domain 1"/>
    <property type="match status" value="1"/>
</dbReference>
<name>A0ABN2UBK8_9MICO</name>
<dbReference type="EC" id="2.1.1.198" evidence="6"/>
<evidence type="ECO:0000256" key="6">
    <source>
        <dbReference type="HAMAP-Rule" id="MF_01877"/>
    </source>
</evidence>
<evidence type="ECO:0000256" key="3">
    <source>
        <dbReference type="ARBA" id="ARBA00022603"/>
    </source>
</evidence>
<dbReference type="InterPro" id="IPR000878">
    <property type="entry name" value="4pyrrol_Mease"/>
</dbReference>
<feature type="domain" description="Tetrapyrrole methylase" evidence="7">
    <location>
        <begin position="20"/>
        <end position="221"/>
    </location>
</feature>
<comment type="similarity">
    <text evidence="6">Belongs to the methyltransferase superfamily. RsmI family.</text>
</comment>
<evidence type="ECO:0000313" key="9">
    <source>
        <dbReference type="EMBL" id="GAA2029066.1"/>
    </source>
</evidence>
<dbReference type="NCBIfam" id="TIGR00096">
    <property type="entry name" value="16S rRNA (cytidine(1402)-2'-O)-methyltransferase"/>
    <property type="match status" value="1"/>
</dbReference>
<organism evidence="9 10">
    <name type="scientific">Agromyces tropicus</name>
    <dbReference type="NCBI Taxonomy" id="555371"/>
    <lineage>
        <taxon>Bacteria</taxon>
        <taxon>Bacillati</taxon>
        <taxon>Actinomycetota</taxon>
        <taxon>Actinomycetes</taxon>
        <taxon>Micrococcales</taxon>
        <taxon>Microbacteriaceae</taxon>
        <taxon>Agromyces</taxon>
    </lineage>
</organism>
<dbReference type="InterPro" id="IPR018063">
    <property type="entry name" value="SAM_MeTrfase_RsmI_CS"/>
</dbReference>
<proteinExistence type="inferred from homology"/>
<keyword evidence="4 6" id="KW-0808">Transferase</keyword>
<feature type="domain" description="RsmI HTH" evidence="8">
    <location>
        <begin position="246"/>
        <end position="289"/>
    </location>
</feature>
<evidence type="ECO:0000256" key="1">
    <source>
        <dbReference type="ARBA" id="ARBA00022490"/>
    </source>
</evidence>
<gene>
    <name evidence="6 9" type="primary">rsmI</name>
    <name evidence="9" type="ORF">GCM10009819_11020</name>
</gene>
<dbReference type="InterPro" id="IPR035996">
    <property type="entry name" value="4pyrrol_Methylase_sf"/>
</dbReference>
<evidence type="ECO:0000313" key="10">
    <source>
        <dbReference type="Proteomes" id="UP001501196"/>
    </source>
</evidence>
<dbReference type="InterPro" id="IPR014777">
    <property type="entry name" value="4pyrrole_Mease_sub1"/>
</dbReference>
<keyword evidence="10" id="KW-1185">Reference proteome</keyword>
<dbReference type="HAMAP" id="MF_01877">
    <property type="entry name" value="16SrRNA_methyltr_I"/>
    <property type="match status" value="1"/>
</dbReference>
<dbReference type="InterPro" id="IPR008189">
    <property type="entry name" value="rRNA_ssu_MeTfrase_I"/>
</dbReference>
<keyword evidence="5 6" id="KW-0949">S-adenosyl-L-methionine</keyword>
<dbReference type="EMBL" id="BAAAPW010000001">
    <property type="protein sequence ID" value="GAA2029066.1"/>
    <property type="molecule type" value="Genomic_DNA"/>
</dbReference>
<comment type="function">
    <text evidence="6">Catalyzes the 2'-O-methylation of the ribose of cytidine 1402 (C1402) in 16S rRNA.</text>
</comment>
<dbReference type="PROSITE" id="PS01296">
    <property type="entry name" value="RSMI"/>
    <property type="match status" value="1"/>
</dbReference>
<dbReference type="Gene3D" id="3.30.950.10">
    <property type="entry name" value="Methyltransferase, Cobalt-precorrin-4 Transmethylase, Domain 2"/>
    <property type="match status" value="1"/>
</dbReference>
<comment type="subcellular location">
    <subcellularLocation>
        <location evidence="6">Cytoplasm</location>
    </subcellularLocation>
</comment>
<accession>A0ABN2UBK8</accession>
<dbReference type="InterPro" id="IPR053910">
    <property type="entry name" value="RsmI_HTH"/>
</dbReference>
<dbReference type="Pfam" id="PF00590">
    <property type="entry name" value="TP_methylase"/>
    <property type="match status" value="1"/>
</dbReference>
<dbReference type="PANTHER" id="PTHR46111">
    <property type="entry name" value="RIBOSOMAL RNA SMALL SUBUNIT METHYLTRANSFERASE I"/>
    <property type="match status" value="1"/>
</dbReference>
<dbReference type="Pfam" id="PF23016">
    <property type="entry name" value="RsmI_C"/>
    <property type="match status" value="1"/>
</dbReference>
<keyword evidence="3 6" id="KW-0489">Methyltransferase</keyword>
<keyword evidence="1 6" id="KW-0963">Cytoplasm</keyword>
<comment type="caution">
    <text evidence="9">The sequence shown here is derived from an EMBL/GenBank/DDBJ whole genome shotgun (WGS) entry which is preliminary data.</text>
</comment>
<protein>
    <recommendedName>
        <fullName evidence="6">Ribosomal RNA small subunit methyltransferase I</fullName>
        <ecNumber evidence="6">2.1.1.198</ecNumber>
    </recommendedName>
    <alternativeName>
        <fullName evidence="6">16S rRNA 2'-O-ribose C1402 methyltransferase</fullName>
    </alternativeName>
    <alternativeName>
        <fullName evidence="6">rRNA (cytidine-2'-O-)-methyltransferase RsmI</fullName>
    </alternativeName>
</protein>
<dbReference type="SUPFAM" id="SSF53790">
    <property type="entry name" value="Tetrapyrrole methylase"/>
    <property type="match status" value="1"/>
</dbReference>
<dbReference type="PIRSF" id="PIRSF005917">
    <property type="entry name" value="MTase_YraL"/>
    <property type="match status" value="1"/>
</dbReference>
<dbReference type="InterPro" id="IPR014776">
    <property type="entry name" value="4pyrrole_Mease_sub2"/>
</dbReference>
<evidence type="ECO:0000259" key="8">
    <source>
        <dbReference type="Pfam" id="PF23016"/>
    </source>
</evidence>
<dbReference type="CDD" id="cd11648">
    <property type="entry name" value="RsmI"/>
    <property type="match status" value="1"/>
</dbReference>
<evidence type="ECO:0000259" key="7">
    <source>
        <dbReference type="Pfam" id="PF00590"/>
    </source>
</evidence>
<sequence>MRSTVTAPIAAPVRQTGPVIILAATPIGNLGDASTRLRQALEDADVVASEDTRVTQRLLAALGIANRPRLIALHEHNERARAADLVELATDGDVLVLSDAGMPTVSDPGFPLVQAAVAAGVDVTAIPGPSAVVTALAVSGLPTDRFAFEGFLPRKSGERSRRLAELAGDRRTLVFFEAPSRLAASLAALAEAFGADRPAAVCRELTKLHEEVRRGSLADLAEWAEGGVRGEICVVVGGAPEGPVADADEAVARVVGLAASGTRLKDAASLVAAETGLSKRDLYEAALAARAER</sequence>
<dbReference type="Proteomes" id="UP001501196">
    <property type="component" value="Unassembled WGS sequence"/>
</dbReference>
<evidence type="ECO:0000256" key="5">
    <source>
        <dbReference type="ARBA" id="ARBA00022691"/>
    </source>
</evidence>
<evidence type="ECO:0000256" key="2">
    <source>
        <dbReference type="ARBA" id="ARBA00022552"/>
    </source>
</evidence>
<dbReference type="PANTHER" id="PTHR46111:SF1">
    <property type="entry name" value="RIBOSOMAL RNA SMALL SUBUNIT METHYLTRANSFERASE I"/>
    <property type="match status" value="1"/>
</dbReference>
<reference evidence="9 10" key="1">
    <citation type="journal article" date="2019" name="Int. J. Syst. Evol. Microbiol.">
        <title>The Global Catalogue of Microorganisms (GCM) 10K type strain sequencing project: providing services to taxonomists for standard genome sequencing and annotation.</title>
        <authorList>
            <consortium name="The Broad Institute Genomics Platform"/>
            <consortium name="The Broad Institute Genome Sequencing Center for Infectious Disease"/>
            <person name="Wu L."/>
            <person name="Ma J."/>
        </authorList>
    </citation>
    <scope>NUCLEOTIDE SEQUENCE [LARGE SCALE GENOMIC DNA]</scope>
    <source>
        <strain evidence="9 10">JCM 15672</strain>
    </source>
</reference>
<evidence type="ECO:0000256" key="4">
    <source>
        <dbReference type="ARBA" id="ARBA00022679"/>
    </source>
</evidence>